<evidence type="ECO:0000256" key="1">
    <source>
        <dbReference type="SAM" id="MobiDB-lite"/>
    </source>
</evidence>
<evidence type="ECO:0000313" key="3">
    <source>
        <dbReference type="Proteomes" id="UP000006591"/>
    </source>
</evidence>
<sequence>MPKKKIINTSNKNQAILLRARRSCLTLESSMEETEVIAGGEARALTVLGVGLAQHRRHARRHHHQRKRHQHPRLHPAPRRRRRGKPPGELAHACALLDRRSWRRRWRKKRRRVRARCGEATTPRCIWWARGPGSDGATNRGRVEVFPSLAAPPGRGQPTRGWMIRV</sequence>
<name>A0A0E0HG34_ORYNI</name>
<proteinExistence type="predicted"/>
<dbReference type="AlphaFoldDB" id="A0A0E0HG34"/>
<organism evidence="2">
    <name type="scientific">Oryza nivara</name>
    <name type="common">Indian wild rice</name>
    <name type="synonym">Oryza sativa f. spontanea</name>
    <dbReference type="NCBI Taxonomy" id="4536"/>
    <lineage>
        <taxon>Eukaryota</taxon>
        <taxon>Viridiplantae</taxon>
        <taxon>Streptophyta</taxon>
        <taxon>Embryophyta</taxon>
        <taxon>Tracheophyta</taxon>
        <taxon>Spermatophyta</taxon>
        <taxon>Magnoliopsida</taxon>
        <taxon>Liliopsida</taxon>
        <taxon>Poales</taxon>
        <taxon>Poaceae</taxon>
        <taxon>BOP clade</taxon>
        <taxon>Oryzoideae</taxon>
        <taxon>Oryzeae</taxon>
        <taxon>Oryzinae</taxon>
        <taxon>Oryza</taxon>
    </lineage>
</organism>
<dbReference type="Proteomes" id="UP000006591">
    <property type="component" value="Chromosome 5"/>
</dbReference>
<evidence type="ECO:0000313" key="2">
    <source>
        <dbReference type="EnsemblPlants" id="ONIVA05G21540.1"/>
    </source>
</evidence>
<dbReference type="Gramene" id="ONIVA05G21540.1">
    <property type="protein sequence ID" value="ONIVA05G21540.1"/>
    <property type="gene ID" value="ONIVA05G21540"/>
</dbReference>
<dbReference type="EnsemblPlants" id="ONIVA05G21540.1">
    <property type="protein sequence ID" value="ONIVA05G21540.1"/>
    <property type="gene ID" value="ONIVA05G21540"/>
</dbReference>
<feature type="region of interest" description="Disordered" evidence="1">
    <location>
        <begin position="56"/>
        <end position="88"/>
    </location>
</feature>
<reference evidence="2" key="1">
    <citation type="submission" date="2015-04" db="UniProtKB">
        <authorList>
            <consortium name="EnsemblPlants"/>
        </authorList>
    </citation>
    <scope>IDENTIFICATION</scope>
    <source>
        <strain evidence="2">SL10</strain>
    </source>
</reference>
<dbReference type="EnsemblPlants" id="ONIVA05G21540.2">
    <property type="protein sequence ID" value="ONIVA05G21540.2"/>
    <property type="gene ID" value="ONIVA05G21540"/>
</dbReference>
<reference evidence="2" key="2">
    <citation type="submission" date="2018-04" db="EMBL/GenBank/DDBJ databases">
        <title>OnivRS2 (Oryza nivara Reference Sequence Version 2).</title>
        <authorList>
            <person name="Zhang J."/>
            <person name="Kudrna D."/>
            <person name="Lee S."/>
            <person name="Talag J."/>
            <person name="Rajasekar S."/>
            <person name="Welchert J."/>
            <person name="Hsing Y.-I."/>
            <person name="Wing R.A."/>
        </authorList>
    </citation>
    <scope>NUCLEOTIDE SEQUENCE [LARGE SCALE GENOMIC DNA]</scope>
    <source>
        <strain evidence="2">SL10</strain>
    </source>
</reference>
<feature type="compositionally biased region" description="Basic residues" evidence="1">
    <location>
        <begin position="56"/>
        <end position="85"/>
    </location>
</feature>
<keyword evidence="3" id="KW-1185">Reference proteome</keyword>
<protein>
    <submittedName>
        <fullName evidence="2">Uncharacterized protein</fullName>
    </submittedName>
</protein>
<dbReference type="Gramene" id="ONIVA05G21540.2">
    <property type="protein sequence ID" value="ONIVA05G21540.2"/>
    <property type="gene ID" value="ONIVA05G21540"/>
</dbReference>
<dbReference type="HOGENOM" id="CLU_1605335_0_0_1"/>
<accession>A0A0E0HG34</accession>